<keyword evidence="2" id="KW-0732">Signal</keyword>
<feature type="transmembrane region" description="Helical" evidence="1">
    <location>
        <begin position="204"/>
        <end position="221"/>
    </location>
</feature>
<dbReference type="PANTHER" id="PTHR21229:SF2">
    <property type="entry name" value="RE59932P"/>
    <property type="match status" value="1"/>
</dbReference>
<feature type="chain" id="PRO_5007593202" description="Intimal thickness related receptor IRP domain-containing protein" evidence="2">
    <location>
        <begin position="24"/>
        <end position="417"/>
    </location>
</feature>
<feature type="transmembrane region" description="Helical" evidence="1">
    <location>
        <begin position="307"/>
        <end position="329"/>
    </location>
</feature>
<feature type="transmembrane region" description="Helical" evidence="1">
    <location>
        <begin position="278"/>
        <end position="301"/>
    </location>
</feature>
<dbReference type="InParanoid" id="A0A151ZDZ7"/>
<evidence type="ECO:0000256" key="1">
    <source>
        <dbReference type="SAM" id="Phobius"/>
    </source>
</evidence>
<keyword evidence="4" id="KW-1185">Reference proteome</keyword>
<dbReference type="GO" id="GO:0005794">
    <property type="term" value="C:Golgi apparatus"/>
    <property type="evidence" value="ECO:0007669"/>
    <property type="project" value="TreeGrafter"/>
</dbReference>
<evidence type="ECO:0000256" key="2">
    <source>
        <dbReference type="SAM" id="SignalP"/>
    </source>
</evidence>
<keyword evidence="1" id="KW-0472">Membrane</keyword>
<feature type="transmembrane region" description="Helical" evidence="1">
    <location>
        <begin position="350"/>
        <end position="370"/>
    </location>
</feature>
<accession>A0A151ZDZ7</accession>
<dbReference type="GO" id="GO:0016020">
    <property type="term" value="C:membrane"/>
    <property type="evidence" value="ECO:0007669"/>
    <property type="project" value="InterPro"/>
</dbReference>
<feature type="transmembrane region" description="Helical" evidence="1">
    <location>
        <begin position="241"/>
        <end position="266"/>
    </location>
</feature>
<dbReference type="InterPro" id="IPR009637">
    <property type="entry name" value="GPR107/GPR108-like"/>
</dbReference>
<dbReference type="PANTHER" id="PTHR21229">
    <property type="entry name" value="LUNG SEVEN TRANSMEMBRANE RECEPTOR"/>
    <property type="match status" value="1"/>
</dbReference>
<keyword evidence="1" id="KW-0812">Transmembrane</keyword>
<organism evidence="3 4">
    <name type="scientific">Tieghemostelium lacteum</name>
    <name type="common">Slime mold</name>
    <name type="synonym">Dictyostelium lacteum</name>
    <dbReference type="NCBI Taxonomy" id="361077"/>
    <lineage>
        <taxon>Eukaryota</taxon>
        <taxon>Amoebozoa</taxon>
        <taxon>Evosea</taxon>
        <taxon>Eumycetozoa</taxon>
        <taxon>Dictyostelia</taxon>
        <taxon>Dictyosteliales</taxon>
        <taxon>Raperosteliaceae</taxon>
        <taxon>Tieghemostelium</taxon>
    </lineage>
</organism>
<gene>
    <name evidence="3" type="ORF">DLAC_07016</name>
</gene>
<sequence>MTITKFLIVNLILFSLLFNISDAIIRNFEVYQSSNQIQFFYSFSFQKNGVLDLKVNDFYIKNNYAGIEKFTGFIVIISPSYSSPDLEELFSDIGCETYLAKYENPIYPMTTESEFSFFIDGIQNELGYYSVFFINCKQYEASYNITLDFTNHHGEKGEISHLPFGSENLVSVYNIFSIMFLGLFLLWTFTLYRANQSKININPIHFIMAFYLLMEFIRLFFDFKNLSSIELTGLATKWEYSYRTFVMILQGVSLNILIGYIGNGVYFIKKSMTESEKLFFYVFVPLQVIDQILYVSIVLSTTQSQSIIYFIIHFLSVLSCGVPVSLTSYKLNQDQKVSEKSRNLYQIYKIITNLLIVYIYFNVIGLVFLRNALPSAFTWVNDFASLSLQFIISFLVGYKLAPSNVFSNHFEKTYFNL</sequence>
<evidence type="ECO:0000313" key="4">
    <source>
        <dbReference type="Proteomes" id="UP000076078"/>
    </source>
</evidence>
<dbReference type="AlphaFoldDB" id="A0A151ZDZ7"/>
<dbReference type="EMBL" id="LODT01000031">
    <property type="protein sequence ID" value="KYQ92176.1"/>
    <property type="molecule type" value="Genomic_DNA"/>
</dbReference>
<reference evidence="3 4" key="1">
    <citation type="submission" date="2015-12" db="EMBL/GenBank/DDBJ databases">
        <title>Dictyostelia acquired genes for synthesis and detection of signals that induce cell-type specialization by lateral gene transfer from prokaryotes.</title>
        <authorList>
            <person name="Gloeckner G."/>
            <person name="Schaap P."/>
        </authorList>
    </citation>
    <scope>NUCLEOTIDE SEQUENCE [LARGE SCALE GENOMIC DNA]</scope>
    <source>
        <strain evidence="3 4">TK</strain>
    </source>
</reference>
<feature type="signal peptide" evidence="2">
    <location>
        <begin position="1"/>
        <end position="23"/>
    </location>
</feature>
<name>A0A151ZDZ7_TIELA</name>
<dbReference type="Proteomes" id="UP000076078">
    <property type="component" value="Unassembled WGS sequence"/>
</dbReference>
<proteinExistence type="predicted"/>
<evidence type="ECO:0008006" key="5">
    <source>
        <dbReference type="Google" id="ProtNLM"/>
    </source>
</evidence>
<comment type="caution">
    <text evidence="3">The sequence shown here is derived from an EMBL/GenBank/DDBJ whole genome shotgun (WGS) entry which is preliminary data.</text>
</comment>
<evidence type="ECO:0000313" key="3">
    <source>
        <dbReference type="EMBL" id="KYQ92176.1"/>
    </source>
</evidence>
<protein>
    <recommendedName>
        <fullName evidence="5">Intimal thickness related receptor IRP domain-containing protein</fullName>
    </recommendedName>
</protein>
<feature type="transmembrane region" description="Helical" evidence="1">
    <location>
        <begin position="172"/>
        <end position="192"/>
    </location>
</feature>
<feature type="transmembrane region" description="Helical" evidence="1">
    <location>
        <begin position="376"/>
        <end position="398"/>
    </location>
</feature>
<keyword evidence="1" id="KW-1133">Transmembrane helix</keyword>